<dbReference type="Pfam" id="PF13377">
    <property type="entry name" value="Peripla_BP_3"/>
    <property type="match status" value="1"/>
</dbReference>
<reference evidence="5" key="1">
    <citation type="submission" date="2022-06" db="EMBL/GenBank/DDBJ databases">
        <title>Genomic Encyclopedia of Archaeal and Bacterial Type Strains, Phase II (KMG-II): from individual species to whole genera.</title>
        <authorList>
            <person name="Goeker M."/>
        </authorList>
    </citation>
    <scope>NUCLEOTIDE SEQUENCE</scope>
    <source>
        <strain evidence="5">DSM 26652</strain>
    </source>
</reference>
<sequence length="359" mass="37779">MEGRGPSLADVAELAGVSTQTVSRVSMGLDNVRPATRDRVLAAMAQLGYAPNTAARALRYGSFRTIGMIAHRLARTGESRTVEAVVEAARHEGYTVTLVDVESPSSQDMAAAATRLSHQAIDGLVIVRAETATPDTLALPPRMPVVVSDSRFVGHHPAVGADQADGARQATRHLLDLGHRTVHHVAGPAGSAPAQVRAEAWRATLDAAGAVVPPAEVGDWTAGSGYAAGRRLAADPEVTAVFCANDEMAAGVLRALHEAGRSVPGEVSVVGFDDILLAEHLWPPLTTVAQDFDEIGRRLVARLLRQVRDGRRTGTDEVRLAETTAAEAEPPDGADLHEVVPVELRVRASTAPPPVRSVP</sequence>
<dbReference type="Pfam" id="PF00356">
    <property type="entry name" value="LacI"/>
    <property type="match status" value="1"/>
</dbReference>
<evidence type="ECO:0000256" key="2">
    <source>
        <dbReference type="ARBA" id="ARBA00023125"/>
    </source>
</evidence>
<evidence type="ECO:0000259" key="4">
    <source>
        <dbReference type="PROSITE" id="PS50932"/>
    </source>
</evidence>
<dbReference type="SMART" id="SM00354">
    <property type="entry name" value="HTH_LACI"/>
    <property type="match status" value="1"/>
</dbReference>
<evidence type="ECO:0000313" key="6">
    <source>
        <dbReference type="Proteomes" id="UP001139493"/>
    </source>
</evidence>
<protein>
    <submittedName>
        <fullName evidence="5">Transcriptional regulator, LacI family</fullName>
    </submittedName>
</protein>
<keyword evidence="6" id="KW-1185">Reference proteome</keyword>
<name>A0A9X2FZV6_9MICO</name>
<dbReference type="AlphaFoldDB" id="A0A9X2FZV6"/>
<accession>A0A9X2FZV6</accession>
<dbReference type="InterPro" id="IPR028082">
    <property type="entry name" value="Peripla_BP_I"/>
</dbReference>
<dbReference type="InterPro" id="IPR046335">
    <property type="entry name" value="LacI/GalR-like_sensor"/>
</dbReference>
<proteinExistence type="predicted"/>
<feature type="domain" description="HTH lacI-type" evidence="4">
    <location>
        <begin position="6"/>
        <end position="60"/>
    </location>
</feature>
<dbReference type="SUPFAM" id="SSF53822">
    <property type="entry name" value="Periplasmic binding protein-like I"/>
    <property type="match status" value="1"/>
</dbReference>
<evidence type="ECO:0000256" key="3">
    <source>
        <dbReference type="ARBA" id="ARBA00023163"/>
    </source>
</evidence>
<evidence type="ECO:0000256" key="1">
    <source>
        <dbReference type="ARBA" id="ARBA00023015"/>
    </source>
</evidence>
<keyword evidence="2" id="KW-0238">DNA-binding</keyword>
<dbReference type="InterPro" id="IPR010982">
    <property type="entry name" value="Lambda_DNA-bd_dom_sf"/>
</dbReference>
<keyword evidence="3" id="KW-0804">Transcription</keyword>
<dbReference type="CDD" id="cd01574">
    <property type="entry name" value="PBP1_LacI"/>
    <property type="match status" value="1"/>
</dbReference>
<evidence type="ECO:0000313" key="5">
    <source>
        <dbReference type="EMBL" id="MCP2264254.1"/>
    </source>
</evidence>
<dbReference type="GO" id="GO:0000976">
    <property type="term" value="F:transcription cis-regulatory region binding"/>
    <property type="evidence" value="ECO:0007669"/>
    <property type="project" value="TreeGrafter"/>
</dbReference>
<comment type="caution">
    <text evidence="5">The sequence shown here is derived from an EMBL/GenBank/DDBJ whole genome shotgun (WGS) entry which is preliminary data.</text>
</comment>
<dbReference type="Gene3D" id="1.10.260.40">
    <property type="entry name" value="lambda repressor-like DNA-binding domains"/>
    <property type="match status" value="1"/>
</dbReference>
<dbReference type="PANTHER" id="PTHR30146">
    <property type="entry name" value="LACI-RELATED TRANSCRIPTIONAL REPRESSOR"/>
    <property type="match status" value="1"/>
</dbReference>
<organism evidence="5 6">
    <name type="scientific">Promicromonospora thailandica</name>
    <dbReference type="NCBI Taxonomy" id="765201"/>
    <lineage>
        <taxon>Bacteria</taxon>
        <taxon>Bacillati</taxon>
        <taxon>Actinomycetota</taxon>
        <taxon>Actinomycetes</taxon>
        <taxon>Micrococcales</taxon>
        <taxon>Promicromonosporaceae</taxon>
        <taxon>Promicromonospora</taxon>
    </lineage>
</organism>
<dbReference type="CDD" id="cd01392">
    <property type="entry name" value="HTH_LacI"/>
    <property type="match status" value="1"/>
</dbReference>
<gene>
    <name evidence="5" type="ORF">APR03_001590</name>
</gene>
<dbReference type="PROSITE" id="PS50932">
    <property type="entry name" value="HTH_LACI_2"/>
    <property type="match status" value="1"/>
</dbReference>
<dbReference type="SUPFAM" id="SSF47413">
    <property type="entry name" value="lambda repressor-like DNA-binding domains"/>
    <property type="match status" value="1"/>
</dbReference>
<dbReference type="Proteomes" id="UP001139493">
    <property type="component" value="Unassembled WGS sequence"/>
</dbReference>
<dbReference type="PANTHER" id="PTHR30146:SF153">
    <property type="entry name" value="LACTOSE OPERON REPRESSOR"/>
    <property type="match status" value="1"/>
</dbReference>
<keyword evidence="1" id="KW-0805">Transcription regulation</keyword>
<dbReference type="InterPro" id="IPR000843">
    <property type="entry name" value="HTH_LacI"/>
</dbReference>
<dbReference type="GO" id="GO:0003700">
    <property type="term" value="F:DNA-binding transcription factor activity"/>
    <property type="evidence" value="ECO:0007669"/>
    <property type="project" value="TreeGrafter"/>
</dbReference>
<dbReference type="EMBL" id="JAMTCS010000004">
    <property type="protein sequence ID" value="MCP2264254.1"/>
    <property type="molecule type" value="Genomic_DNA"/>
</dbReference>
<dbReference type="Gene3D" id="3.40.50.2300">
    <property type="match status" value="2"/>
</dbReference>